<protein>
    <recommendedName>
        <fullName evidence="3">YtoQ family protein</fullName>
    </recommendedName>
</protein>
<dbReference type="EMBL" id="JBGBPQ010000001">
    <property type="protein sequence ID" value="KAL1530945.1"/>
    <property type="molecule type" value="Genomic_DNA"/>
</dbReference>
<gene>
    <name evidence="1" type="ORF">AB1Y20_001836</name>
</gene>
<dbReference type="Pfam" id="PF11071">
    <property type="entry name" value="Nuc_deoxyri_tr3"/>
    <property type="match status" value="1"/>
</dbReference>
<dbReference type="Proteomes" id="UP001515480">
    <property type="component" value="Unassembled WGS sequence"/>
</dbReference>
<name>A0AB34K9S5_PRYPA</name>
<evidence type="ECO:0000313" key="1">
    <source>
        <dbReference type="EMBL" id="KAL1530945.1"/>
    </source>
</evidence>
<evidence type="ECO:0008006" key="3">
    <source>
        <dbReference type="Google" id="ProtNLM"/>
    </source>
</evidence>
<dbReference type="AlphaFoldDB" id="A0AB34K9S5"/>
<dbReference type="SUPFAM" id="SSF52309">
    <property type="entry name" value="N-(deoxy)ribosyltransferase-like"/>
    <property type="match status" value="1"/>
</dbReference>
<reference evidence="1 2" key="1">
    <citation type="journal article" date="2024" name="Science">
        <title>Giant polyketide synthase enzymes in the biosynthesis of giant marine polyether toxins.</title>
        <authorList>
            <person name="Fallon T.R."/>
            <person name="Shende V.V."/>
            <person name="Wierzbicki I.H."/>
            <person name="Pendleton A.L."/>
            <person name="Watervoot N.F."/>
            <person name="Auber R.P."/>
            <person name="Gonzalez D.J."/>
            <person name="Wisecaver J.H."/>
            <person name="Moore B.S."/>
        </authorList>
    </citation>
    <scope>NUCLEOTIDE SEQUENCE [LARGE SCALE GENOMIC DNA]</scope>
    <source>
        <strain evidence="1 2">12B1</strain>
    </source>
</reference>
<keyword evidence="2" id="KW-1185">Reference proteome</keyword>
<accession>A0AB34K9S5</accession>
<dbReference type="InterPro" id="IPR019884">
    <property type="entry name" value="YtoQ_family_protein"/>
</dbReference>
<organism evidence="1 2">
    <name type="scientific">Prymnesium parvum</name>
    <name type="common">Toxic golden alga</name>
    <dbReference type="NCBI Taxonomy" id="97485"/>
    <lineage>
        <taxon>Eukaryota</taxon>
        <taxon>Haptista</taxon>
        <taxon>Haptophyta</taxon>
        <taxon>Prymnesiophyceae</taxon>
        <taxon>Prymnesiales</taxon>
        <taxon>Prymnesiaceae</taxon>
        <taxon>Prymnesium</taxon>
    </lineage>
</organism>
<dbReference type="Gene3D" id="3.40.50.450">
    <property type="match status" value="1"/>
</dbReference>
<dbReference type="NCBIfam" id="TIGR03646">
    <property type="entry name" value="YtoQ_fam"/>
    <property type="match status" value="1"/>
</dbReference>
<evidence type="ECO:0000313" key="2">
    <source>
        <dbReference type="Proteomes" id="UP001515480"/>
    </source>
</evidence>
<sequence>MLRLSRRLTTSARVWRVYLSGEIHSDWREQIAAGIASRSLPVQLTSPNPSHEDSDDCAAIILGTEEQRRHWDRLGASMNAIRTKTHLEEADVVVVRFGDKYRQWNAAFEAGYAAARGKPIITLHPPELGHMLKEVDAAALAVCGSTEQVVHVLDYTITGQLPPPLDGDAFVPIVQRLGKGNPAP</sequence>
<proteinExistence type="predicted"/>
<comment type="caution">
    <text evidence="1">The sequence shown here is derived from an EMBL/GenBank/DDBJ whole genome shotgun (WGS) entry which is preliminary data.</text>
</comment>